<dbReference type="FunFam" id="2.60.40.630:FF:000002">
    <property type="entry name" value="Signal transducer and activator of transcription"/>
    <property type="match status" value="1"/>
</dbReference>
<reference evidence="16 17" key="1">
    <citation type="journal article" date="2024" name="Ann. Entomol. Soc. Am.">
        <title>Genomic analyses of the southern and eastern yellowjacket wasps (Hymenoptera: Vespidae) reveal evolutionary signatures of social life.</title>
        <authorList>
            <person name="Catto M.A."/>
            <person name="Caine P.B."/>
            <person name="Orr S.E."/>
            <person name="Hunt B.G."/>
            <person name="Goodisman M.A.D."/>
        </authorList>
    </citation>
    <scope>NUCLEOTIDE SEQUENCE [LARGE SCALE GENOMIC DNA]</scope>
    <source>
        <strain evidence="16">233</strain>
        <tissue evidence="16">Head and thorax</tissue>
    </source>
</reference>
<dbReference type="InterPro" id="IPR012345">
    <property type="entry name" value="STAT_TF_DNA-bd_N"/>
</dbReference>
<feature type="non-terminal residue" evidence="16">
    <location>
        <position position="1"/>
    </location>
</feature>
<evidence type="ECO:0000256" key="1">
    <source>
        <dbReference type="ARBA" id="ARBA00004123"/>
    </source>
</evidence>
<dbReference type="InterPro" id="IPR036535">
    <property type="entry name" value="STAT_N_sf"/>
</dbReference>
<dbReference type="Pfam" id="PF02864">
    <property type="entry name" value="STAT_bind"/>
    <property type="match status" value="1"/>
</dbReference>
<dbReference type="Pfam" id="PF02865">
    <property type="entry name" value="STAT_int"/>
    <property type="match status" value="1"/>
</dbReference>
<evidence type="ECO:0000256" key="3">
    <source>
        <dbReference type="ARBA" id="ARBA00005586"/>
    </source>
</evidence>
<dbReference type="SUPFAM" id="SSF47655">
    <property type="entry name" value="STAT"/>
    <property type="match status" value="1"/>
</dbReference>
<dbReference type="Gene3D" id="1.20.1050.20">
    <property type="entry name" value="STAT transcription factor, all-alpha domain"/>
    <property type="match status" value="1"/>
</dbReference>
<dbReference type="Gene3D" id="1.10.532.10">
    <property type="entry name" value="STAT transcription factor, N-terminal domain"/>
    <property type="match status" value="1"/>
</dbReference>
<keyword evidence="8 13" id="KW-0238">DNA-binding</keyword>
<dbReference type="InterPro" id="IPR046994">
    <property type="entry name" value="STAT5_CC"/>
</dbReference>
<evidence type="ECO:0000256" key="6">
    <source>
        <dbReference type="ARBA" id="ARBA00022999"/>
    </source>
</evidence>
<dbReference type="Pfam" id="PF00017">
    <property type="entry name" value="SH2"/>
    <property type="match status" value="1"/>
</dbReference>
<dbReference type="InterPro" id="IPR008967">
    <property type="entry name" value="p53-like_TF_DNA-bd_sf"/>
</dbReference>
<proteinExistence type="inferred from homology"/>
<dbReference type="AlphaFoldDB" id="A0ABD1ZX36"/>
<dbReference type="InterPro" id="IPR035858">
    <property type="entry name" value="STAT5a/5b_DBD"/>
</dbReference>
<dbReference type="GO" id="GO:0005829">
    <property type="term" value="C:cytosol"/>
    <property type="evidence" value="ECO:0007669"/>
    <property type="project" value="UniProtKB-ARBA"/>
</dbReference>
<dbReference type="SUPFAM" id="SSF49417">
    <property type="entry name" value="p53-like transcription factors"/>
    <property type="match status" value="1"/>
</dbReference>
<dbReference type="GO" id="GO:0006357">
    <property type="term" value="P:regulation of transcription by RNA polymerase II"/>
    <property type="evidence" value="ECO:0007669"/>
    <property type="project" value="UniProtKB-ARBA"/>
</dbReference>
<comment type="similarity">
    <text evidence="3 13">Belongs to the transcription factor STAT family.</text>
</comment>
<dbReference type="Pfam" id="PF01017">
    <property type="entry name" value="STAT_alpha"/>
    <property type="match status" value="1"/>
</dbReference>
<feature type="compositionally biased region" description="Low complexity" evidence="14">
    <location>
        <begin position="740"/>
        <end position="753"/>
    </location>
</feature>
<evidence type="ECO:0000256" key="12">
    <source>
        <dbReference type="PROSITE-ProRule" id="PRU00191"/>
    </source>
</evidence>
<organism evidence="16 17">
    <name type="scientific">Vespula squamosa</name>
    <name type="common">Southern yellow jacket</name>
    <name type="synonym">Wasp</name>
    <dbReference type="NCBI Taxonomy" id="30214"/>
    <lineage>
        <taxon>Eukaryota</taxon>
        <taxon>Metazoa</taxon>
        <taxon>Ecdysozoa</taxon>
        <taxon>Arthropoda</taxon>
        <taxon>Hexapoda</taxon>
        <taxon>Insecta</taxon>
        <taxon>Pterygota</taxon>
        <taxon>Neoptera</taxon>
        <taxon>Endopterygota</taxon>
        <taxon>Hymenoptera</taxon>
        <taxon>Apocrita</taxon>
        <taxon>Aculeata</taxon>
        <taxon>Vespoidea</taxon>
        <taxon>Vespidae</taxon>
        <taxon>Vespinae</taxon>
        <taxon>Vespula</taxon>
    </lineage>
</organism>
<evidence type="ECO:0000256" key="5">
    <source>
        <dbReference type="ARBA" id="ARBA00022553"/>
    </source>
</evidence>
<dbReference type="Gene3D" id="1.10.238.10">
    <property type="entry name" value="EF-hand"/>
    <property type="match status" value="1"/>
</dbReference>
<comment type="caution">
    <text evidence="16">The sequence shown here is derived from an EMBL/GenBank/DDBJ whole genome shotgun (WGS) entry which is preliminary data.</text>
</comment>
<dbReference type="FunFam" id="1.10.238.10:FF:000029">
    <property type="entry name" value="Signal transducer and transcription activator 6"/>
    <property type="match status" value="1"/>
</dbReference>
<feature type="region of interest" description="Disordered" evidence="14">
    <location>
        <begin position="740"/>
        <end position="799"/>
    </location>
</feature>
<dbReference type="GO" id="GO:0005634">
    <property type="term" value="C:nucleus"/>
    <property type="evidence" value="ECO:0007669"/>
    <property type="project" value="UniProtKB-SubCell"/>
</dbReference>
<keyword evidence="4 13" id="KW-0963">Cytoplasm</keyword>
<dbReference type="InterPro" id="IPR013800">
    <property type="entry name" value="STAT_TF_alpha"/>
</dbReference>
<dbReference type="PROSITE" id="PS50001">
    <property type="entry name" value="SH2"/>
    <property type="match status" value="1"/>
</dbReference>
<dbReference type="CDD" id="cd16855">
    <property type="entry name" value="STAT5_CCD"/>
    <property type="match status" value="1"/>
</dbReference>
<dbReference type="CDD" id="cd16849">
    <property type="entry name" value="STAT5_DBD"/>
    <property type="match status" value="1"/>
</dbReference>
<dbReference type="InterPro" id="IPR001217">
    <property type="entry name" value="STAT"/>
</dbReference>
<evidence type="ECO:0000256" key="14">
    <source>
        <dbReference type="SAM" id="MobiDB-lite"/>
    </source>
</evidence>
<sequence>SYLLLGSSEPKIEITASKMSLWAKAQQLPQEALQQVRSVYGEHFPIEVRHFLSSWIEDKMWTDIEPDNPQYEQYIANLVASLIQELETKAASLNTEDLFLTKLKLMEAAKTFRQRYSQNPATLFKIIRHCLGTEMKLVAQVENLGGLMNMAAGRVGLMVGDAVAEIAQQVEVLRRKTQETGEDLRKMEQEQEAFAISYHECTKLNAHLQHLATQPQNQQSLDLEKKIRRQKEQQEQLLNHKVTGLMQLRLTLADKLKDTIARLNTLQSRVLDDELIRWKRDQQLAGNGAPFNSNLDSIQEWCESLAELIWLNRQQIKEAEHLKQKFALDPPGIQDILPTLNSQITQLLSSLVTSTFIIEKQPPQVMKTNTRFTSTVRLLVGGKLNVHMTPPQVKVSIISEVQANAQLKNGKMAKCGEASGEILNNSGTMEYHQATRQLSVSFRNMQLKKIKRAEKKGTESVMDEKFSLLFQSQFSVGGGELVFQVWTLSLPVVVIVHGNQEPHAWATVTWDNAFAEPGRIPFVVPDKVPWGQVAEALNVKFRSATGRSLTDDNLHFLAEKAFRGGNAGGQEYSSLLLSWAQFCKEPLPERNFTFWEWFYAVMKLTREHLRSPWIDGYILGFVRKKQAEEMLANCPSGTFLMRFSDSELGGVTIAWVGDQTEVFMLQPFTSKDFAIRSLADRVSDLQHLLYLYPDLSKDHAFSKYYTPENRSTSINGYVKPLLVTHVPGWGGPVIGGQTPSHSSVVGVGNSSQSGPGGSYPATPSTIFQAHSPDPSVTRDTPSVASSYAPGLGQSSIGRPSSDMDYVELMGHGELSTIDENLNLDQFNGFGFSEFVQSYNTKPQ</sequence>
<keyword evidence="9 13" id="KW-0010">Activator</keyword>
<feature type="domain" description="SH2" evidence="15">
    <location>
        <begin position="613"/>
        <end position="708"/>
    </location>
</feature>
<dbReference type="InterPro" id="IPR015988">
    <property type="entry name" value="STAT_TF_CC"/>
</dbReference>
<accession>A0ABD1ZX36</accession>
<keyword evidence="10 13" id="KW-0804">Transcription</keyword>
<dbReference type="FunFam" id="3.30.505.10:FF:000025">
    <property type="entry name" value="Signal transducer and activator of transcription"/>
    <property type="match status" value="1"/>
</dbReference>
<dbReference type="SUPFAM" id="SSF55550">
    <property type="entry name" value="SH2 domain"/>
    <property type="match status" value="1"/>
</dbReference>
<dbReference type="EMBL" id="JAUDFV010000165">
    <property type="protein sequence ID" value="KAL2712746.1"/>
    <property type="molecule type" value="Genomic_DNA"/>
</dbReference>
<keyword evidence="17" id="KW-1185">Reference proteome</keyword>
<dbReference type="PANTHER" id="PTHR11801">
    <property type="entry name" value="SIGNAL TRANSDUCER AND ACTIVATOR OF TRANSCRIPTION"/>
    <property type="match status" value="1"/>
</dbReference>
<name>A0ABD1ZX36_VESSQ</name>
<keyword evidence="7 13" id="KW-0805">Transcription regulation</keyword>
<evidence type="ECO:0000256" key="2">
    <source>
        <dbReference type="ARBA" id="ARBA00004496"/>
    </source>
</evidence>
<evidence type="ECO:0000256" key="11">
    <source>
        <dbReference type="ARBA" id="ARBA00023242"/>
    </source>
</evidence>
<dbReference type="SUPFAM" id="SSF48092">
    <property type="entry name" value="Transcription factor STAT-4 N-domain"/>
    <property type="match status" value="1"/>
</dbReference>
<evidence type="ECO:0000313" key="17">
    <source>
        <dbReference type="Proteomes" id="UP001607302"/>
    </source>
</evidence>
<evidence type="ECO:0000256" key="4">
    <source>
        <dbReference type="ARBA" id="ARBA00022490"/>
    </source>
</evidence>
<evidence type="ECO:0000256" key="8">
    <source>
        <dbReference type="ARBA" id="ARBA00023125"/>
    </source>
</evidence>
<dbReference type="CDD" id="cd09919">
    <property type="entry name" value="SH2_STAT_family"/>
    <property type="match status" value="1"/>
</dbReference>
<evidence type="ECO:0000256" key="7">
    <source>
        <dbReference type="ARBA" id="ARBA00023015"/>
    </source>
</evidence>
<dbReference type="FunFam" id="1.10.532.10:FF:000002">
    <property type="entry name" value="Signal transducer and activator of transcription"/>
    <property type="match status" value="1"/>
</dbReference>
<dbReference type="Pfam" id="PF21354">
    <property type="entry name" value="STAT_linker"/>
    <property type="match status" value="1"/>
</dbReference>
<dbReference type="GO" id="GO:0007166">
    <property type="term" value="P:cell surface receptor signaling pathway"/>
    <property type="evidence" value="ECO:0007669"/>
    <property type="project" value="UniProtKB-ARBA"/>
</dbReference>
<keyword evidence="5 13" id="KW-0597">Phosphoprotein</keyword>
<keyword evidence="6 12" id="KW-0727">SH2 domain</keyword>
<dbReference type="InterPro" id="IPR013801">
    <property type="entry name" value="STAT_TF_DNA-bd"/>
</dbReference>
<evidence type="ECO:0000256" key="10">
    <source>
        <dbReference type="ARBA" id="ARBA00023163"/>
    </source>
</evidence>
<protein>
    <recommendedName>
        <fullName evidence="13">Signal transducer and activator of transcription</fullName>
    </recommendedName>
</protein>
<dbReference type="InterPro" id="IPR048988">
    <property type="entry name" value="STAT_linker"/>
</dbReference>
<dbReference type="SMART" id="SM00964">
    <property type="entry name" value="STAT_int"/>
    <property type="match status" value="1"/>
</dbReference>
<dbReference type="Proteomes" id="UP001607302">
    <property type="component" value="Unassembled WGS sequence"/>
</dbReference>
<dbReference type="InterPro" id="IPR000980">
    <property type="entry name" value="SH2"/>
</dbReference>
<gene>
    <name evidence="16" type="ORF">V1478_017701</name>
</gene>
<dbReference type="InterPro" id="IPR036860">
    <property type="entry name" value="SH2_dom_sf"/>
</dbReference>
<keyword evidence="11 13" id="KW-0539">Nucleus</keyword>
<evidence type="ECO:0000259" key="15">
    <source>
        <dbReference type="PROSITE" id="PS50001"/>
    </source>
</evidence>
<dbReference type="GO" id="GO:0003700">
    <property type="term" value="F:DNA-binding transcription factor activity"/>
    <property type="evidence" value="ECO:0007669"/>
    <property type="project" value="UniProtKB-ARBA"/>
</dbReference>
<dbReference type="InterPro" id="IPR013799">
    <property type="entry name" value="STAT_TF_prot_interaction"/>
</dbReference>
<dbReference type="GO" id="GO:0003677">
    <property type="term" value="F:DNA binding"/>
    <property type="evidence" value="ECO:0007669"/>
    <property type="project" value="UniProtKB-KW"/>
</dbReference>
<evidence type="ECO:0000256" key="9">
    <source>
        <dbReference type="ARBA" id="ARBA00023159"/>
    </source>
</evidence>
<dbReference type="Gene3D" id="2.60.40.630">
    <property type="entry name" value="STAT transcription factor, DNA-binding domain"/>
    <property type="match status" value="1"/>
</dbReference>
<comment type="subcellular location">
    <subcellularLocation>
        <location evidence="2 13">Cytoplasm</location>
    </subcellularLocation>
    <subcellularLocation>
        <location evidence="1 13">Nucleus</location>
    </subcellularLocation>
</comment>
<evidence type="ECO:0000313" key="16">
    <source>
        <dbReference type="EMBL" id="KAL2712746.1"/>
    </source>
</evidence>
<evidence type="ECO:0000256" key="13">
    <source>
        <dbReference type="RuleBase" id="RU046415"/>
    </source>
</evidence>
<dbReference type="Gene3D" id="3.30.505.10">
    <property type="entry name" value="SH2 domain"/>
    <property type="match status" value="1"/>
</dbReference>